<dbReference type="Proteomes" id="UP001279734">
    <property type="component" value="Unassembled WGS sequence"/>
</dbReference>
<evidence type="ECO:0000313" key="3">
    <source>
        <dbReference type="Proteomes" id="UP001279734"/>
    </source>
</evidence>
<gene>
    <name evidence="2" type="ORF">Nepgr_021042</name>
</gene>
<name>A0AAD3XWZ5_NEPGR</name>
<feature type="region of interest" description="Disordered" evidence="1">
    <location>
        <begin position="103"/>
        <end position="127"/>
    </location>
</feature>
<feature type="compositionally biased region" description="Polar residues" evidence="1">
    <location>
        <begin position="107"/>
        <end position="125"/>
    </location>
</feature>
<sequence>MAALYLTTMLLVLPVDGIGVGYYWALFGRALRLEMENATHGMEDSLPVLVLLRRIEMAFYQAAQQQSLRAASTIVQRRQIIADTSNRAGQKFITMLYHPTIPAEGSSPATRPNSPVQQPHHSIQQKYPAILSLSQRKSRPDWH</sequence>
<evidence type="ECO:0000313" key="2">
    <source>
        <dbReference type="EMBL" id="GMH19201.1"/>
    </source>
</evidence>
<proteinExistence type="predicted"/>
<evidence type="ECO:0000256" key="1">
    <source>
        <dbReference type="SAM" id="MobiDB-lite"/>
    </source>
</evidence>
<reference evidence="2" key="1">
    <citation type="submission" date="2023-05" db="EMBL/GenBank/DDBJ databases">
        <title>Nepenthes gracilis genome sequencing.</title>
        <authorList>
            <person name="Fukushima K."/>
        </authorList>
    </citation>
    <scope>NUCLEOTIDE SEQUENCE</scope>
    <source>
        <strain evidence="2">SING2019-196</strain>
    </source>
</reference>
<dbReference type="AlphaFoldDB" id="A0AAD3XWZ5"/>
<accession>A0AAD3XWZ5</accession>
<keyword evidence="3" id="KW-1185">Reference proteome</keyword>
<protein>
    <submittedName>
        <fullName evidence="2">Uncharacterized protein</fullName>
    </submittedName>
</protein>
<comment type="caution">
    <text evidence="2">The sequence shown here is derived from an EMBL/GenBank/DDBJ whole genome shotgun (WGS) entry which is preliminary data.</text>
</comment>
<organism evidence="2 3">
    <name type="scientific">Nepenthes gracilis</name>
    <name type="common">Slender pitcher plant</name>
    <dbReference type="NCBI Taxonomy" id="150966"/>
    <lineage>
        <taxon>Eukaryota</taxon>
        <taxon>Viridiplantae</taxon>
        <taxon>Streptophyta</taxon>
        <taxon>Embryophyta</taxon>
        <taxon>Tracheophyta</taxon>
        <taxon>Spermatophyta</taxon>
        <taxon>Magnoliopsida</taxon>
        <taxon>eudicotyledons</taxon>
        <taxon>Gunneridae</taxon>
        <taxon>Pentapetalae</taxon>
        <taxon>Caryophyllales</taxon>
        <taxon>Nepenthaceae</taxon>
        <taxon>Nepenthes</taxon>
    </lineage>
</organism>
<dbReference type="EMBL" id="BSYO01000020">
    <property type="protein sequence ID" value="GMH19201.1"/>
    <property type="molecule type" value="Genomic_DNA"/>
</dbReference>